<dbReference type="GO" id="GO:0032259">
    <property type="term" value="P:methylation"/>
    <property type="evidence" value="ECO:0007669"/>
    <property type="project" value="UniProtKB-KW"/>
</dbReference>
<evidence type="ECO:0000259" key="1">
    <source>
        <dbReference type="Pfam" id="PF10119"/>
    </source>
</evidence>
<reference evidence="3 4" key="1">
    <citation type="submission" date="2019-11" db="EMBL/GenBank/DDBJ databases">
        <title>Novel species isolated from a subtropical stream in China.</title>
        <authorList>
            <person name="Lu H."/>
        </authorList>
    </citation>
    <scope>NUCLEOTIDE SEQUENCE [LARGE SCALE GENOMIC DNA]</scope>
    <source>
        <strain evidence="3 4">FT80W</strain>
    </source>
</reference>
<accession>A0A6I2L0M2</accession>
<dbReference type="Gene3D" id="3.40.50.150">
    <property type="entry name" value="Vaccinia Virus protein VP39"/>
    <property type="match status" value="1"/>
</dbReference>
<sequence length="616" mass="68110">MMIAGGGLIELVAAVAGAVLQAGRVDVVLGVQRRHGVGAGFAREKAHCGGRRQRQQEDEECEDQLSHGTCRRHAADFTTPIPISRHVRYYLFIIESSTIDWGIWMNWTAGYASDIEYITGFYREQSPAWLNFVCLLNGGEPLDLCQPYSYCELGFGRGLTAELLAAGNPHAQFYAADFNPAHVAGAARMAAAAQLHNLTLLENSFEELASGATELPHFDFITLHGIYTWVTAENRQHIVDFINRHLKPGGLVYVSYNAMPGWTAALPLQRLLVEHADLHPGRNDAQLKAGAEFVKQLEQAQAAYLTQNPALKTRLTSLANASPNYLVHEYLHKHWQPLYHADVARDLARAKMSYAGSAELSMNFPPLYLSEERRALLEQVADPDMRETLKDYFLNSAFRKDVFVRGATRVSTLRQTELLGQVGAVLTVPRARASTKMKLHIGEMTGHADLYGAVLDALGTRPHTLAELAKLPPLASQSMQSVAQIVALLTASNQAEFYFPAGSSGHDPATRLNRALAAQTRYGDDYAALCAPLLGNGLAAPYLERMFYLALVDQPQQQTAMSLALRAWEIMSPTGRRMQRDGTVLQTPEDNLQELKHQAEVFLADRLPVWRQLGII</sequence>
<protein>
    <submittedName>
        <fullName evidence="3">Methyltransferase domain-containing protein</fullName>
    </submittedName>
</protein>
<feature type="domain" description="Methyltransferase" evidence="2">
    <location>
        <begin position="152"/>
        <end position="250"/>
    </location>
</feature>
<dbReference type="Proteomes" id="UP000433309">
    <property type="component" value="Unassembled WGS sequence"/>
</dbReference>
<keyword evidence="3" id="KW-0489">Methyltransferase</keyword>
<evidence type="ECO:0000313" key="3">
    <source>
        <dbReference type="EMBL" id="MRW89829.1"/>
    </source>
</evidence>
<dbReference type="InterPro" id="IPR029063">
    <property type="entry name" value="SAM-dependent_MTases_sf"/>
</dbReference>
<keyword evidence="3" id="KW-0808">Transferase</keyword>
<organism evidence="3 4">
    <name type="scientific">Duganella guangzhouensis</name>
    <dbReference type="NCBI Taxonomy" id="2666084"/>
    <lineage>
        <taxon>Bacteria</taxon>
        <taxon>Pseudomonadati</taxon>
        <taxon>Pseudomonadota</taxon>
        <taxon>Betaproteobacteria</taxon>
        <taxon>Burkholderiales</taxon>
        <taxon>Oxalobacteraceae</taxon>
        <taxon>Telluria group</taxon>
        <taxon>Duganella</taxon>
    </lineage>
</organism>
<evidence type="ECO:0000313" key="4">
    <source>
        <dbReference type="Proteomes" id="UP000433309"/>
    </source>
</evidence>
<dbReference type="InterPro" id="IPR018773">
    <property type="entry name" value="MeTrfase_reg_dom_prd"/>
</dbReference>
<dbReference type="InterPro" id="IPR041698">
    <property type="entry name" value="Methyltransf_25"/>
</dbReference>
<feature type="domain" description="Methyltransferase regulatory" evidence="1">
    <location>
        <begin position="323"/>
        <end position="405"/>
    </location>
</feature>
<dbReference type="CDD" id="cd02440">
    <property type="entry name" value="AdoMet_MTases"/>
    <property type="match status" value="1"/>
</dbReference>
<dbReference type="SUPFAM" id="SSF53335">
    <property type="entry name" value="S-adenosyl-L-methionine-dependent methyltransferases"/>
    <property type="match status" value="1"/>
</dbReference>
<comment type="caution">
    <text evidence="3">The sequence shown here is derived from an EMBL/GenBank/DDBJ whole genome shotgun (WGS) entry which is preliminary data.</text>
</comment>
<evidence type="ECO:0000259" key="2">
    <source>
        <dbReference type="Pfam" id="PF13649"/>
    </source>
</evidence>
<dbReference type="Pfam" id="PF10119">
    <property type="entry name" value="MethyTransf_Reg"/>
    <property type="match status" value="1"/>
</dbReference>
<name>A0A6I2L0M2_9BURK</name>
<gene>
    <name evidence="3" type="ORF">GJ699_07525</name>
</gene>
<dbReference type="EMBL" id="WKJK01000003">
    <property type="protein sequence ID" value="MRW89829.1"/>
    <property type="molecule type" value="Genomic_DNA"/>
</dbReference>
<dbReference type="GO" id="GO:0008168">
    <property type="term" value="F:methyltransferase activity"/>
    <property type="evidence" value="ECO:0007669"/>
    <property type="project" value="UniProtKB-KW"/>
</dbReference>
<dbReference type="AlphaFoldDB" id="A0A6I2L0M2"/>
<dbReference type="Pfam" id="PF13649">
    <property type="entry name" value="Methyltransf_25"/>
    <property type="match status" value="1"/>
</dbReference>
<keyword evidence="4" id="KW-1185">Reference proteome</keyword>
<proteinExistence type="predicted"/>